<dbReference type="InterPro" id="IPR036410">
    <property type="entry name" value="HSP_DnaJ_Cys-rich_dom_sf"/>
</dbReference>
<proteinExistence type="inferred from homology"/>
<accession>X0YTG3</accession>
<dbReference type="GO" id="GO:0009408">
    <property type="term" value="P:response to heat"/>
    <property type="evidence" value="ECO:0007669"/>
    <property type="project" value="InterPro"/>
</dbReference>
<dbReference type="InterPro" id="IPR002939">
    <property type="entry name" value="DnaJ_C"/>
</dbReference>
<dbReference type="EMBL" id="BART01000959">
    <property type="protein sequence ID" value="GAG59510.1"/>
    <property type="molecule type" value="Genomic_DNA"/>
</dbReference>
<dbReference type="HAMAP" id="MF_01152">
    <property type="entry name" value="DnaJ"/>
    <property type="match status" value="1"/>
</dbReference>
<evidence type="ECO:0008006" key="9">
    <source>
        <dbReference type="Google" id="ProtNLM"/>
    </source>
</evidence>
<dbReference type="FunFam" id="2.10.230.10:FF:000002">
    <property type="entry name" value="Molecular chaperone DnaJ"/>
    <property type="match status" value="1"/>
</dbReference>
<keyword evidence="5" id="KW-0143">Chaperone</keyword>
<dbReference type="NCBIfam" id="NF008035">
    <property type="entry name" value="PRK10767.1"/>
    <property type="match status" value="1"/>
</dbReference>
<evidence type="ECO:0000259" key="7">
    <source>
        <dbReference type="PROSITE" id="PS51188"/>
    </source>
</evidence>
<dbReference type="NCBIfam" id="TIGR02349">
    <property type="entry name" value="DnaJ_bact"/>
    <property type="match status" value="1"/>
</dbReference>
<dbReference type="GO" id="GO:0031072">
    <property type="term" value="F:heat shock protein binding"/>
    <property type="evidence" value="ECO:0007669"/>
    <property type="project" value="InterPro"/>
</dbReference>
<dbReference type="SUPFAM" id="SSF46565">
    <property type="entry name" value="Chaperone J-domain"/>
    <property type="match status" value="1"/>
</dbReference>
<comment type="caution">
    <text evidence="8">The sequence shown here is derived from an EMBL/GenBank/DDBJ whole genome shotgun (WGS) entry which is preliminary data.</text>
</comment>
<dbReference type="GO" id="GO:0008270">
    <property type="term" value="F:zinc ion binding"/>
    <property type="evidence" value="ECO:0007669"/>
    <property type="project" value="UniProtKB-KW"/>
</dbReference>
<dbReference type="InterPro" id="IPR018253">
    <property type="entry name" value="DnaJ_domain_CS"/>
</dbReference>
<dbReference type="Gene3D" id="2.10.230.10">
    <property type="entry name" value="Heat shock protein DnaJ, cysteine-rich domain"/>
    <property type="match status" value="1"/>
</dbReference>
<dbReference type="InterPro" id="IPR036869">
    <property type="entry name" value="J_dom_sf"/>
</dbReference>
<dbReference type="Gene3D" id="1.10.287.110">
    <property type="entry name" value="DnaJ domain"/>
    <property type="match status" value="1"/>
</dbReference>
<dbReference type="InterPro" id="IPR001305">
    <property type="entry name" value="HSP_DnaJ_Cys-rich_dom"/>
</dbReference>
<feature type="domain" description="J" evidence="6">
    <location>
        <begin position="5"/>
        <end position="70"/>
    </location>
</feature>
<dbReference type="CDD" id="cd10719">
    <property type="entry name" value="DnaJ_zf"/>
    <property type="match status" value="1"/>
</dbReference>
<keyword evidence="3" id="KW-0863">Zinc-finger</keyword>
<dbReference type="PROSITE" id="PS51188">
    <property type="entry name" value="ZF_CR"/>
    <property type="match status" value="1"/>
</dbReference>
<keyword evidence="4" id="KW-0862">Zinc</keyword>
<dbReference type="SMART" id="SM00271">
    <property type="entry name" value="DnaJ"/>
    <property type="match status" value="1"/>
</dbReference>
<evidence type="ECO:0000259" key="6">
    <source>
        <dbReference type="PROSITE" id="PS50076"/>
    </source>
</evidence>
<dbReference type="InterPro" id="IPR012724">
    <property type="entry name" value="DnaJ"/>
</dbReference>
<reference evidence="8" key="1">
    <citation type="journal article" date="2014" name="Front. Microbiol.">
        <title>High frequency of phylogenetically diverse reductive dehalogenase-homologous genes in deep subseafloor sedimentary metagenomes.</title>
        <authorList>
            <person name="Kawai M."/>
            <person name="Futagami T."/>
            <person name="Toyoda A."/>
            <person name="Takaki Y."/>
            <person name="Nishi S."/>
            <person name="Hori S."/>
            <person name="Arai W."/>
            <person name="Tsubouchi T."/>
            <person name="Morono Y."/>
            <person name="Uchiyama I."/>
            <person name="Ito T."/>
            <person name="Fujiyama A."/>
            <person name="Inagaki F."/>
            <person name="Takami H."/>
        </authorList>
    </citation>
    <scope>NUCLEOTIDE SEQUENCE</scope>
    <source>
        <strain evidence="8">Expedition CK06-06</strain>
    </source>
</reference>
<dbReference type="PANTHER" id="PTHR43096">
    <property type="entry name" value="DNAJ HOMOLOG 1, MITOCHONDRIAL-RELATED"/>
    <property type="match status" value="1"/>
</dbReference>
<dbReference type="InterPro" id="IPR001623">
    <property type="entry name" value="DnaJ_domain"/>
</dbReference>
<dbReference type="PROSITE" id="PS00636">
    <property type="entry name" value="DNAJ_1"/>
    <property type="match status" value="1"/>
</dbReference>
<dbReference type="PANTHER" id="PTHR43096:SF52">
    <property type="entry name" value="DNAJ HOMOLOG 1, MITOCHONDRIAL-RELATED"/>
    <property type="match status" value="1"/>
</dbReference>
<name>X0YTG3_9ZZZZ</name>
<dbReference type="GO" id="GO:0005737">
    <property type="term" value="C:cytoplasm"/>
    <property type="evidence" value="ECO:0007669"/>
    <property type="project" value="TreeGrafter"/>
</dbReference>
<evidence type="ECO:0000256" key="4">
    <source>
        <dbReference type="ARBA" id="ARBA00022833"/>
    </source>
</evidence>
<keyword evidence="2" id="KW-0677">Repeat</keyword>
<dbReference type="GO" id="GO:0005524">
    <property type="term" value="F:ATP binding"/>
    <property type="evidence" value="ECO:0007669"/>
    <property type="project" value="InterPro"/>
</dbReference>
<dbReference type="CDD" id="cd06257">
    <property type="entry name" value="DnaJ"/>
    <property type="match status" value="1"/>
</dbReference>
<feature type="domain" description="CR-type" evidence="7">
    <location>
        <begin position="145"/>
        <end position="223"/>
    </location>
</feature>
<dbReference type="GO" id="GO:0042026">
    <property type="term" value="P:protein refolding"/>
    <property type="evidence" value="ECO:0007669"/>
    <property type="project" value="TreeGrafter"/>
</dbReference>
<gene>
    <name evidence="8" type="ORF">S01H4_03789</name>
</gene>
<dbReference type="SUPFAM" id="SSF57938">
    <property type="entry name" value="DnaJ/Hsp40 cysteine-rich domain"/>
    <property type="match status" value="1"/>
</dbReference>
<evidence type="ECO:0000313" key="8">
    <source>
        <dbReference type="EMBL" id="GAG59510.1"/>
    </source>
</evidence>
<dbReference type="Pfam" id="PF01556">
    <property type="entry name" value="DnaJ_C"/>
    <property type="match status" value="1"/>
</dbReference>
<evidence type="ECO:0000256" key="2">
    <source>
        <dbReference type="ARBA" id="ARBA00022737"/>
    </source>
</evidence>
<dbReference type="InterPro" id="IPR008971">
    <property type="entry name" value="HSP40/DnaJ_pept-bd"/>
</dbReference>
<dbReference type="PROSITE" id="PS50076">
    <property type="entry name" value="DNAJ_2"/>
    <property type="match status" value="1"/>
</dbReference>
<sequence length="374" mass="42107">MEFKDYYRILGVDKSTTQKEIKKAYRKLAQQYHPDVNKNNKEAEEKFKEISVAYSILGDKEKRKRYDEQVRMYSQGPFGFQAKGFKPEDFQTIWNFQEFGESSAFESIFDLFKTGGVRNRRTKVPKRGNDLTYKLNLSFYETMKGVTTKINVSANLACNKCKGAGTEPGTFPITCPNCNGRGVVSRNQGFFSISQTCPRCLGQGIITEHPCTKCKGTGRERRVRKLTVKIPAGVKNGSKIRFKGMGESGDKGSPSGDLYIITKVKSHPIFKRRNSDILIDLPITFTEAALGTNIEVPTPNKKISLKIPAGSQSGKVFRIRGNGAPKLKRSGKGDMLIKLKVVTPDKLSVKEKRLFMDLERVSKSDPRKKMFNSH</sequence>
<dbReference type="GO" id="GO:0051082">
    <property type="term" value="F:unfolded protein binding"/>
    <property type="evidence" value="ECO:0007669"/>
    <property type="project" value="InterPro"/>
</dbReference>
<dbReference type="FunFam" id="2.60.260.20:FF:000005">
    <property type="entry name" value="Chaperone protein dnaJ 1, mitochondrial"/>
    <property type="match status" value="1"/>
</dbReference>
<evidence type="ECO:0000256" key="5">
    <source>
        <dbReference type="ARBA" id="ARBA00023186"/>
    </source>
</evidence>
<dbReference type="Pfam" id="PF00684">
    <property type="entry name" value="DnaJ_CXXCXGXG"/>
    <property type="match status" value="1"/>
</dbReference>
<protein>
    <recommendedName>
        <fullName evidence="9">J domain-containing protein</fullName>
    </recommendedName>
</protein>
<dbReference type="Pfam" id="PF00226">
    <property type="entry name" value="DnaJ"/>
    <property type="match status" value="1"/>
</dbReference>
<dbReference type="SUPFAM" id="SSF49493">
    <property type="entry name" value="HSP40/DnaJ peptide-binding domain"/>
    <property type="match status" value="2"/>
</dbReference>
<keyword evidence="1" id="KW-0479">Metal-binding</keyword>
<dbReference type="AlphaFoldDB" id="X0YTG3"/>
<evidence type="ECO:0000256" key="1">
    <source>
        <dbReference type="ARBA" id="ARBA00022723"/>
    </source>
</evidence>
<dbReference type="PRINTS" id="PR00625">
    <property type="entry name" value="JDOMAIN"/>
</dbReference>
<organism evidence="8">
    <name type="scientific">marine sediment metagenome</name>
    <dbReference type="NCBI Taxonomy" id="412755"/>
    <lineage>
        <taxon>unclassified sequences</taxon>
        <taxon>metagenomes</taxon>
        <taxon>ecological metagenomes</taxon>
    </lineage>
</organism>
<dbReference type="CDD" id="cd10747">
    <property type="entry name" value="DnaJ_C"/>
    <property type="match status" value="1"/>
</dbReference>
<dbReference type="Gene3D" id="2.60.260.20">
    <property type="entry name" value="Urease metallochaperone UreE, N-terminal domain"/>
    <property type="match status" value="2"/>
</dbReference>
<evidence type="ECO:0000256" key="3">
    <source>
        <dbReference type="ARBA" id="ARBA00022771"/>
    </source>
</evidence>